<reference evidence="5 6" key="1">
    <citation type="submission" date="2013-10" db="EMBL/GenBank/DDBJ databases">
        <title>Salinisphaera japonica YTM-1 Genome Sequencing.</title>
        <authorList>
            <person name="Lai Q."/>
            <person name="Li C."/>
            <person name="Shao Z."/>
        </authorList>
    </citation>
    <scope>NUCLEOTIDE SEQUENCE [LARGE SCALE GENOMIC DNA]</scope>
    <source>
        <strain evidence="5 6">YTM-1</strain>
    </source>
</reference>
<comment type="caution">
    <text evidence="5">The sequence shown here is derived from an EMBL/GenBank/DDBJ whole genome shotgun (WGS) entry which is preliminary data.</text>
</comment>
<proteinExistence type="predicted"/>
<dbReference type="GO" id="GO:0008836">
    <property type="term" value="F:diaminopimelate decarboxylase activity"/>
    <property type="evidence" value="ECO:0007669"/>
    <property type="project" value="TreeGrafter"/>
</dbReference>
<dbReference type="PRINTS" id="PR01179">
    <property type="entry name" value="ODADCRBXLASE"/>
</dbReference>
<evidence type="ECO:0000256" key="2">
    <source>
        <dbReference type="ARBA" id="ARBA00022898"/>
    </source>
</evidence>
<dbReference type="PANTHER" id="PTHR43727">
    <property type="entry name" value="DIAMINOPIMELATE DECARBOXYLASE"/>
    <property type="match status" value="1"/>
</dbReference>
<dbReference type="SUPFAM" id="SSF50621">
    <property type="entry name" value="Alanine racemase C-terminal domain-like"/>
    <property type="match status" value="1"/>
</dbReference>
<feature type="domain" description="Orn/DAP/Arg decarboxylase 2 N-terminal" evidence="4">
    <location>
        <begin position="80"/>
        <end position="283"/>
    </location>
</feature>
<protein>
    <submittedName>
        <fullName evidence="5">Diaminopimelate decarboxylase</fullName>
    </submittedName>
</protein>
<dbReference type="InterPro" id="IPR000183">
    <property type="entry name" value="Orn/DAP/Arg_de-COase"/>
</dbReference>
<comment type="cofactor">
    <cofactor evidence="1 3">
        <name>pyridoxal 5'-phosphate</name>
        <dbReference type="ChEBI" id="CHEBI:597326"/>
    </cofactor>
</comment>
<keyword evidence="6" id="KW-1185">Reference proteome</keyword>
<dbReference type="Gene3D" id="2.40.37.10">
    <property type="entry name" value="Lyase, Ornithine Decarboxylase, Chain A, domain 1"/>
    <property type="match status" value="1"/>
</dbReference>
<evidence type="ECO:0000256" key="1">
    <source>
        <dbReference type="ARBA" id="ARBA00001933"/>
    </source>
</evidence>
<dbReference type="GO" id="GO:0009089">
    <property type="term" value="P:lysine biosynthetic process via diaminopimelate"/>
    <property type="evidence" value="ECO:0007669"/>
    <property type="project" value="TreeGrafter"/>
</dbReference>
<dbReference type="InParanoid" id="A0A423PVC2"/>
<dbReference type="InterPro" id="IPR009006">
    <property type="entry name" value="Ala_racemase/Decarboxylase_C"/>
</dbReference>
<dbReference type="Gene3D" id="3.20.20.10">
    <property type="entry name" value="Alanine racemase"/>
    <property type="match status" value="1"/>
</dbReference>
<feature type="active site" description="Proton donor" evidence="3">
    <location>
        <position position="425"/>
    </location>
</feature>
<dbReference type="AlphaFoldDB" id="A0A423PVC2"/>
<keyword evidence="2 3" id="KW-0663">Pyridoxal phosphate</keyword>
<evidence type="ECO:0000256" key="3">
    <source>
        <dbReference type="PIRSR" id="PIRSR600183-50"/>
    </source>
</evidence>
<evidence type="ECO:0000259" key="4">
    <source>
        <dbReference type="Pfam" id="PF02784"/>
    </source>
</evidence>
<dbReference type="InterPro" id="IPR022644">
    <property type="entry name" value="De-COase2_N"/>
</dbReference>
<dbReference type="EMBL" id="AYKG01000014">
    <property type="protein sequence ID" value="ROO29566.1"/>
    <property type="molecule type" value="Genomic_DNA"/>
</dbReference>
<dbReference type="InterPro" id="IPR029066">
    <property type="entry name" value="PLP-binding_barrel"/>
</dbReference>
<gene>
    <name evidence="5" type="ORF">SAJA_06055</name>
</gene>
<organism evidence="5 6">
    <name type="scientific">Salinisphaera japonica YTM-1</name>
    <dbReference type="NCBI Taxonomy" id="1209778"/>
    <lineage>
        <taxon>Bacteria</taxon>
        <taxon>Pseudomonadati</taxon>
        <taxon>Pseudomonadota</taxon>
        <taxon>Gammaproteobacteria</taxon>
        <taxon>Salinisphaerales</taxon>
        <taxon>Salinisphaeraceae</taxon>
        <taxon>Salinisphaera</taxon>
    </lineage>
</organism>
<dbReference type="SUPFAM" id="SSF51419">
    <property type="entry name" value="PLP-binding barrel"/>
    <property type="match status" value="1"/>
</dbReference>
<name>A0A423PVC2_9GAMM</name>
<evidence type="ECO:0000313" key="6">
    <source>
        <dbReference type="Proteomes" id="UP000285310"/>
    </source>
</evidence>
<dbReference type="Pfam" id="PF02784">
    <property type="entry name" value="Orn_Arg_deC_N"/>
    <property type="match status" value="1"/>
</dbReference>
<sequence>MDAIRPRYERAPMTDLSTGCRGVVPLRARLAPWMSACLAEHAPHALLARYGSPLNVQSTVPFVAHMQALVDTGAARGLALTPFFARKANKCLSYVKAARDNGFGIDAASLAEVQQALDLGVPGTRIVCTAGVKPDALIALCVARDVTVIVDNDEELAQLSARAAGQGTVCRVGLRVAGFEHAGDTLHSRFGYHVDRLATLIERVLSDHADTLDLAGLQFHLGGYEHGQRASAIAGLLPALGVLAARRRETNRPTFMDIGGGIPMRYLAEPADWPAYLQAHGEALDGRRAPITYNNDALGRRATPTGGWSAPDAYPTGHDLVQADWMAAVLDTIHAGRPLHAHLAELGVTLCCEPGRSVLDDCGMTLARVVHVKTDTAGRHVAGVEMNRTQFRTGFAEVMFDPCLVAHPERAAGAPLEAYLTGTYCTESEFIFKRRFVFDQGLARGDTLVLANSAGYLVHFLESRSHQFELAANVFIDADGALVRDGIDG</sequence>
<dbReference type="PANTHER" id="PTHR43727:SF2">
    <property type="entry name" value="GROUP IV DECARBOXYLASE"/>
    <property type="match status" value="1"/>
</dbReference>
<feature type="modified residue" description="N6-(pyridoxal phosphate)lysine" evidence="3">
    <location>
        <position position="87"/>
    </location>
</feature>
<dbReference type="Proteomes" id="UP000285310">
    <property type="component" value="Unassembled WGS sequence"/>
</dbReference>
<accession>A0A423PVC2</accession>
<evidence type="ECO:0000313" key="5">
    <source>
        <dbReference type="EMBL" id="ROO29566.1"/>
    </source>
</evidence>